<evidence type="ECO:0000256" key="1">
    <source>
        <dbReference type="ARBA" id="ARBA00004496"/>
    </source>
</evidence>
<evidence type="ECO:0000256" key="3">
    <source>
        <dbReference type="ARBA" id="ARBA00022553"/>
    </source>
</evidence>
<dbReference type="InterPro" id="IPR027007">
    <property type="entry name" value="C2_DOCK-type_domain"/>
</dbReference>
<dbReference type="CDD" id="cd11684">
    <property type="entry name" value="DHR2_DOCK"/>
    <property type="match status" value="1"/>
</dbReference>
<feature type="region of interest" description="Disordered" evidence="6">
    <location>
        <begin position="2455"/>
        <end position="2522"/>
    </location>
</feature>
<dbReference type="STRING" id="101091.A0A1C7NNS9"/>
<dbReference type="Pfam" id="PF20421">
    <property type="entry name" value="DHR-2_Lobe_C"/>
    <property type="match status" value="1"/>
</dbReference>
<feature type="compositionally biased region" description="Low complexity" evidence="6">
    <location>
        <begin position="1504"/>
        <end position="1522"/>
    </location>
</feature>
<feature type="domain" description="DOCKER" evidence="8">
    <location>
        <begin position="2002"/>
        <end position="2442"/>
    </location>
</feature>
<dbReference type="PROSITE" id="PS51651">
    <property type="entry name" value="DOCKER"/>
    <property type="match status" value="1"/>
</dbReference>
<dbReference type="GO" id="GO:0005886">
    <property type="term" value="C:plasma membrane"/>
    <property type="evidence" value="ECO:0007669"/>
    <property type="project" value="TreeGrafter"/>
</dbReference>
<feature type="compositionally biased region" description="Polar residues" evidence="6">
    <location>
        <begin position="371"/>
        <end position="393"/>
    </location>
</feature>
<evidence type="ECO:0000259" key="8">
    <source>
        <dbReference type="PROSITE" id="PS51651"/>
    </source>
</evidence>
<dbReference type="EMBL" id="LUGH01000039">
    <property type="protein sequence ID" value="OBZ90658.1"/>
    <property type="molecule type" value="Genomic_DNA"/>
</dbReference>
<dbReference type="InterPro" id="IPR043161">
    <property type="entry name" value="DOCK_C_lobe_A"/>
</dbReference>
<proteinExistence type="inferred from homology"/>
<feature type="region of interest" description="Disordered" evidence="6">
    <location>
        <begin position="371"/>
        <end position="405"/>
    </location>
</feature>
<keyword evidence="4" id="KW-0344">Guanine-nucleotide releasing factor</keyword>
<keyword evidence="2" id="KW-0963">Cytoplasm</keyword>
<evidence type="ECO:0000259" key="7">
    <source>
        <dbReference type="PROSITE" id="PS51650"/>
    </source>
</evidence>
<sequence length="2608" mass="293272">MKWLPLPKIAHGIAIYPFNPSTLLSSSTSSRPTSIQTQQQDDASISSTSSLADQHSSQNQEDYSHLTPLEVGDEVFIIEQQGQWYRGYVLSTVEEGKKPNRAPLGCFPRTHVQIKEEIEIDIDESYNVTMRQQPQKRRGDEFFGRPLSDIASAPALPRSFSESWIQQAPTEHFPNRPGSLSDLHLDIEHASSEARHIPPPSLPLARFNQSTITGASEPLVDEIAACISEWNSLLYTYINERRYTTFNAVRDSINYLFQARRQLLDQALSREELVKLRKEIVHRIVICNLDQKQQMIVRHPEKGHLLDATNASLSNIYRMHYKYATLPKSVTNICQTATAAAINNASNTSLNNSNASIVNMECESNLLDDTTNSNVSSPSILAGPNSGSPSLSIPNAPGSQQVNQQPQPTIQQHKGAKFYHLFFELKACIAHFCQPGELTELFFSLYSSTERKFLTEQFNVVLNYNGMPREESQIGKLQTLFVDLSLHDISDDLYMVCHVARFGGMKFNEGKDHFATFGSHTSQLFHPNKHQPFQNRGQSAISATVRRPFGCAVLKLTSLLLPQNQQVQKEGDILDYDMPIYTAVSEATYTTLHEDIIFNNVKEFAKNPRAEMLRVSLRTFYGFLDEVLKTNTALLHNVPHTLRLGFADVAFPNDSRNELYMKLEMGDLSQFSRSRNIQVTMCVRDNKTGEVIEDAISTGSGTKPVSFWESMVMYHEQKPKWGEQIKISIQDVYQWERSHVFITIKHRSSNFSGSPGSNTIGSANTSMSSSSSGGEKIVAIGFVPLFLPPYHRDFIADGSHTICLYKSDRPNPSPKSYLDNTPWCARSTAPSNMMQSTADSKANSRFYRNNNNSKPSHRHTPSTHSLKSANGSFHSTTSHQKSLNLANNNSDVSLPQQALSSSNASINGSSAKLVALRDTVTLSTFLCSNIFTQNKTLVKLLNWRTLVEGFGDGANELLSVLDQFTFVGEMEVVKFLGDIFDALLDILAYQYDELNEQAEGLHDEISDQVLAAIIWLLSIVQDRRFSNFRPVLDVYIENRFSVKENEQPSMSDKETQNHNSRLHETTYESLIKSLSRLCENPGDSAKAKLLRSSIKVWDYLFRFIVRSRLNQQFQENENKRIKSNALFKRELENVFNAITSIMGPNQPNAMIGTQTLTLQHFADILAELHAIFMPTEILDIAVSFVDACAHVTGRLVGFKLFMILSMVKSSTFDDPSVRLDFSKNVLQWVGFWVNSYMATAKDVIFSRQAEQQSIPDNLNTQQTRLPRGQWIENLRLSLTVISELLEKVRKAFGMASSGLTSSCIASPSLSNFSRPTSFATVLGEDDQEYSQPDLCAIMEAALQLLPQLLNAYRDIQRLTIQAIHVASSSPIADNASAGSINNGQFRPASRQSFSLLRERSGSISSASVSNPLSKGVHVAPELLQEIPTNQLHRSPSVVSSAAAGPTHMGSSSTLNTLSTANTAGTVKGIPESAQSKFTVTLQALSTSPCAPFPSTYPFQPSSRAVNNAGTSTASSASPNSANDGLTNDHMAMISTGLLDLTVVILELFYLTPGQQWSAFIRKMYEQNGVEDTAEFLRKVVYTCMGILFGDNVMLLEESSLTVDGMMRCEQDETRGHRKIPDNWFNLNAISHQIVLCHILEPIKSTFDLPDFMPNERAYMEDDGILHEEDEDENSKSRNAIAEQRSTLLLWRIYFVGFLRVVGSPRVELTEFMPQAQRAAWKIMGNMRGEVGANVFLSLWNLAGKARLNHEPIKSAALPQTQTDYFGPEFSLPSLTSHSPFSSVILEHGYFDDSLRKSMASIEEDYENEYNTNRNSHVSSTPSNSTYSVRHSVRIGPTDELPLSSIHEERLNDDGIIKSDVSFLQADIAYFILGPLCSVALTLHDRVRINALSLIADVIAIELYSFGELSHVQHALLSTLDRLVMSENKGDDLICSKITIELANAIEKRLLTDNRRDLLIFGRRAVDSICRFLSLLLQIRSLPADDEFMDERITATLKLMKFIQVIEREEIYIKYVHQLVQLHLDSRNFIEAALTMRFHADLLQWDPSDKLIDIPELGLPIQSSFSRKEALYSKMITYLDQGSAWELCIELCKELAYEYENTIYDYNKLSDILQRQASLTENIVKKERYYTEYFRVGFYGRGFPASNRNRQYIYRGLEWEKMSSFVERMQNRHPNAQLLPSKMSNSMTITDEQLKELDSALDGQYLQITPVTAIADVDLISCLSNPNTPESIKKYYSFNNVSKFSFSRPIVKENDPSDKPEDKPESEVLNLWTEKIEFICEDRFPTIVRRSKIVSSHSQLISPIENAVLAMENKNKELMALDKKYSAYIPRGNRRAPVLSQPININPFSMSLNGAVDAPVNGGVPLYKRAFLTKEYWDKNPEMHHWIDRLQMAIYDQVRVIQKCLETHNKLVSSEMRPFHTTLTEFFHKNFAEEIKFIKENHLKQEQQKDKQLLSIVTQSNNRRRSTLSSNATENSSTHSHQHALQQQPLEDMKPMSLASSRQGSTSLASTIQAPGRVNTPALPQIPTMSPISRAFSISTPVADPLSLSGSNAYHSTAFENATMSRAESLSRTLKMSLKKKSRKKSQSSSNSTNTMNSNNTANSIIHKP</sequence>
<feature type="compositionally biased region" description="Polar residues" evidence="6">
    <location>
        <begin position="828"/>
        <end position="854"/>
    </location>
</feature>
<dbReference type="InParanoid" id="A0A1C7NNS9"/>
<dbReference type="InterPro" id="IPR046773">
    <property type="entry name" value="DOCKER_Lobe_C"/>
</dbReference>
<organism evidence="9 10">
    <name type="scientific">Choanephora cucurbitarum</name>
    <dbReference type="NCBI Taxonomy" id="101091"/>
    <lineage>
        <taxon>Eukaryota</taxon>
        <taxon>Fungi</taxon>
        <taxon>Fungi incertae sedis</taxon>
        <taxon>Mucoromycota</taxon>
        <taxon>Mucoromycotina</taxon>
        <taxon>Mucoromycetes</taxon>
        <taxon>Mucorales</taxon>
        <taxon>Mucorineae</taxon>
        <taxon>Choanephoraceae</taxon>
        <taxon>Choanephoroideae</taxon>
        <taxon>Choanephora</taxon>
    </lineage>
</organism>
<dbReference type="PANTHER" id="PTHR45653:SF10">
    <property type="entry name" value="MYOBLAST CITY, ISOFORM B"/>
    <property type="match status" value="1"/>
</dbReference>
<keyword evidence="10" id="KW-1185">Reference proteome</keyword>
<feature type="compositionally biased region" description="Polar residues" evidence="6">
    <location>
        <begin position="862"/>
        <end position="879"/>
    </location>
</feature>
<feature type="region of interest" description="Disordered" evidence="6">
    <location>
        <begin position="1501"/>
        <end position="1522"/>
    </location>
</feature>
<dbReference type="InterPro" id="IPR042455">
    <property type="entry name" value="DOCK_N_sub1"/>
</dbReference>
<feature type="domain" description="C2 DOCK-type" evidence="7">
    <location>
        <begin position="656"/>
        <end position="852"/>
    </location>
</feature>
<feature type="compositionally biased region" description="Basic residues" evidence="6">
    <location>
        <begin position="2576"/>
        <end position="2585"/>
    </location>
</feature>
<evidence type="ECO:0000313" key="10">
    <source>
        <dbReference type="Proteomes" id="UP000093000"/>
    </source>
</evidence>
<evidence type="ECO:0000256" key="5">
    <source>
        <dbReference type="PROSITE-ProRule" id="PRU00983"/>
    </source>
</evidence>
<evidence type="ECO:0000256" key="2">
    <source>
        <dbReference type="ARBA" id="ARBA00022490"/>
    </source>
</evidence>
<feature type="compositionally biased region" description="Polar residues" evidence="6">
    <location>
        <begin position="41"/>
        <end position="61"/>
    </location>
</feature>
<evidence type="ECO:0000313" key="9">
    <source>
        <dbReference type="EMBL" id="OBZ90658.1"/>
    </source>
</evidence>
<feature type="compositionally biased region" description="Polar residues" evidence="6">
    <location>
        <begin position="2497"/>
        <end position="2512"/>
    </location>
</feature>
<dbReference type="PANTHER" id="PTHR45653">
    <property type="entry name" value="DEDICATOR OF CYTOKINESIS"/>
    <property type="match status" value="1"/>
</dbReference>
<accession>A0A1C7NNS9</accession>
<dbReference type="Proteomes" id="UP000093000">
    <property type="component" value="Unassembled WGS sequence"/>
</dbReference>
<dbReference type="GO" id="GO:0005737">
    <property type="term" value="C:cytoplasm"/>
    <property type="evidence" value="ECO:0007669"/>
    <property type="project" value="UniProtKB-SubCell"/>
</dbReference>
<dbReference type="PROSITE" id="PS51650">
    <property type="entry name" value="C2_DOCK"/>
    <property type="match status" value="1"/>
</dbReference>
<dbReference type="Gene3D" id="1.20.58.740">
    <property type="match status" value="1"/>
</dbReference>
<dbReference type="Gene3D" id="2.30.30.40">
    <property type="entry name" value="SH3 Domains"/>
    <property type="match status" value="1"/>
</dbReference>
<feature type="region of interest" description="Disordered" evidence="6">
    <location>
        <begin position="828"/>
        <end position="879"/>
    </location>
</feature>
<feature type="compositionally biased region" description="Low complexity" evidence="6">
    <location>
        <begin position="1436"/>
        <end position="1453"/>
    </location>
</feature>
<dbReference type="InterPro" id="IPR032376">
    <property type="entry name" value="DOCK_N"/>
</dbReference>
<dbReference type="InterPro" id="IPR046770">
    <property type="entry name" value="DOCKER_Lobe_B"/>
</dbReference>
<dbReference type="InterPro" id="IPR046769">
    <property type="entry name" value="DOCKER_Lobe_A"/>
</dbReference>
<dbReference type="Pfam" id="PF16172">
    <property type="entry name" value="DOCK_N"/>
    <property type="match status" value="1"/>
</dbReference>
<feature type="region of interest" description="Disordered" evidence="6">
    <location>
        <begin position="1429"/>
        <end position="1453"/>
    </location>
</feature>
<dbReference type="Pfam" id="PF23554">
    <property type="entry name" value="TPR_DOCK"/>
    <property type="match status" value="1"/>
</dbReference>
<dbReference type="Pfam" id="PF20422">
    <property type="entry name" value="DHR-2_Lobe_B"/>
    <property type="match status" value="1"/>
</dbReference>
<feature type="compositionally biased region" description="Polar residues" evidence="6">
    <location>
        <begin position="2471"/>
        <end position="2488"/>
    </location>
</feature>
<protein>
    <submittedName>
        <fullName evidence="9">Dedicator of cytokinesis protein 3</fullName>
    </submittedName>
</protein>
<evidence type="ECO:0000256" key="6">
    <source>
        <dbReference type="SAM" id="MobiDB-lite"/>
    </source>
</evidence>
<dbReference type="OrthoDB" id="18896at2759"/>
<dbReference type="InterPro" id="IPR056372">
    <property type="entry name" value="TPR_DOCK"/>
</dbReference>
<dbReference type="GO" id="GO:0005085">
    <property type="term" value="F:guanyl-nucleotide exchange factor activity"/>
    <property type="evidence" value="ECO:0007669"/>
    <property type="project" value="UniProtKB-KW"/>
</dbReference>
<dbReference type="Pfam" id="PF14429">
    <property type="entry name" value="DOCK-C2"/>
    <property type="match status" value="1"/>
</dbReference>
<feature type="compositionally biased region" description="Low complexity" evidence="6">
    <location>
        <begin position="2586"/>
        <end position="2608"/>
    </location>
</feature>
<keyword evidence="3" id="KW-0597">Phosphoprotein</keyword>
<dbReference type="GO" id="GO:0031267">
    <property type="term" value="F:small GTPase binding"/>
    <property type="evidence" value="ECO:0007669"/>
    <property type="project" value="TreeGrafter"/>
</dbReference>
<name>A0A1C7NNS9_9FUNG</name>
<dbReference type="Gene3D" id="2.60.40.150">
    <property type="entry name" value="C2 domain"/>
    <property type="match status" value="1"/>
</dbReference>
<comment type="similarity">
    <text evidence="5">Belongs to the DOCK family.</text>
</comment>
<feature type="compositionally biased region" description="Low complexity" evidence="6">
    <location>
        <begin position="26"/>
        <end position="40"/>
    </location>
</feature>
<dbReference type="InterPro" id="IPR043162">
    <property type="entry name" value="DOCK_C_lobe_C"/>
</dbReference>
<comment type="caution">
    <text evidence="9">The sequence shown here is derived from an EMBL/GenBank/DDBJ whole genome shotgun (WGS) entry which is preliminary data.</text>
</comment>
<evidence type="ECO:0000256" key="4">
    <source>
        <dbReference type="ARBA" id="ARBA00022658"/>
    </source>
</evidence>
<dbReference type="Gene3D" id="1.20.1270.350">
    <property type="entry name" value="Dedicator of cytokinesis N-terminal subdomain"/>
    <property type="match status" value="1"/>
</dbReference>
<feature type="region of interest" description="Disordered" evidence="6">
    <location>
        <begin position="26"/>
        <end position="62"/>
    </location>
</feature>
<dbReference type="Pfam" id="PF06920">
    <property type="entry name" value="DHR-2_Lobe_A"/>
    <property type="match status" value="1"/>
</dbReference>
<dbReference type="InterPro" id="IPR027357">
    <property type="entry name" value="DOCKER_dom"/>
</dbReference>
<comment type="subcellular location">
    <subcellularLocation>
        <location evidence="1">Cytoplasm</location>
    </subcellularLocation>
</comment>
<dbReference type="Gene3D" id="1.25.40.410">
    <property type="match status" value="1"/>
</dbReference>
<feature type="region of interest" description="Disordered" evidence="6">
    <location>
        <begin position="1809"/>
        <end position="1828"/>
    </location>
</feature>
<reference evidence="9 10" key="1">
    <citation type="submission" date="2016-03" db="EMBL/GenBank/DDBJ databases">
        <title>Choanephora cucurbitarum.</title>
        <authorList>
            <person name="Min B."/>
            <person name="Park H."/>
            <person name="Park J.-H."/>
            <person name="Shin H.-D."/>
            <person name="Choi I.-G."/>
        </authorList>
    </citation>
    <scope>NUCLEOTIDE SEQUENCE [LARGE SCALE GENOMIC DNA]</scope>
    <source>
        <strain evidence="9 10">KUS-F28377</strain>
    </source>
</reference>
<gene>
    <name evidence="9" type="primary">DOCK3</name>
    <name evidence="9" type="ORF">A0J61_01291</name>
</gene>
<dbReference type="InterPro" id="IPR035892">
    <property type="entry name" value="C2_domain_sf"/>
</dbReference>
<dbReference type="InterPro" id="IPR026791">
    <property type="entry name" value="DOCK"/>
</dbReference>
<dbReference type="GO" id="GO:0007264">
    <property type="term" value="P:small GTPase-mediated signal transduction"/>
    <property type="evidence" value="ECO:0007669"/>
    <property type="project" value="InterPro"/>
</dbReference>
<feature type="region of interest" description="Disordered" evidence="6">
    <location>
        <begin position="2574"/>
        <end position="2608"/>
    </location>
</feature>